<dbReference type="RefSeq" id="WP_010673445.1">
    <property type="nucleotide sequence ID" value="NZ_AP019195.1"/>
</dbReference>
<reference evidence="2" key="1">
    <citation type="journal article" date="2019" name="J Environ">
        <title>Genetic characterization and potential molecular dissemination mechanism of tet (31) gene in Aeromonas caviae from an oxytetracycline wastewater treatment system.</title>
        <authorList>
            <person name="Shi Y."/>
            <person name="Tian Z."/>
            <person name="Leclercq S.O."/>
            <person name="Zhang H."/>
            <person name="Yang M."/>
            <person name="Zhang Y."/>
        </authorList>
    </citation>
    <scope>NUCLEOTIDE SEQUENCE</scope>
    <source>
        <strain evidence="2">T25-39</strain>
    </source>
</reference>
<dbReference type="Proteomes" id="UP001304847">
    <property type="component" value="Unassembled WGS sequence"/>
</dbReference>
<accession>A0A081LI69</accession>
<dbReference type="Proteomes" id="UP001161704">
    <property type="component" value="Unassembled WGS sequence"/>
</dbReference>
<dbReference type="EMBL" id="CP065937">
    <property type="protein sequence ID" value="QQA61673.1"/>
    <property type="molecule type" value="Genomic_DNA"/>
</dbReference>
<dbReference type="EMBL" id="JAOCIZ010000103">
    <property type="protein sequence ID" value="MDH1507196.1"/>
    <property type="molecule type" value="Genomic_DNA"/>
</dbReference>
<evidence type="ECO:0000313" key="3">
    <source>
        <dbReference type="EMBL" id="BBQ29580.1"/>
    </source>
</evidence>
<evidence type="ECO:0000313" key="2">
    <source>
        <dbReference type="EMBL" id="AXB05950.1"/>
    </source>
</evidence>
<dbReference type="EMBL" id="JAWZVU010000021">
    <property type="protein sequence ID" value="MDX7719492.1"/>
    <property type="molecule type" value="Genomic_DNA"/>
</dbReference>
<evidence type="ECO:0000313" key="18">
    <source>
        <dbReference type="Proteomes" id="UP001304847"/>
    </source>
</evidence>
<dbReference type="Proteomes" id="UP001218423">
    <property type="component" value="Chromosome"/>
</dbReference>
<organism evidence="6 17">
    <name type="scientific">Aeromonas caviae</name>
    <name type="common">Aeromonas punctata</name>
    <dbReference type="NCBI Taxonomy" id="648"/>
    <lineage>
        <taxon>Bacteria</taxon>
        <taxon>Pseudomonadati</taxon>
        <taxon>Pseudomonadota</taxon>
        <taxon>Gammaproteobacteria</taxon>
        <taxon>Aeromonadales</taxon>
        <taxon>Aeromonadaceae</taxon>
        <taxon>Aeromonas</taxon>
    </lineage>
</organism>
<dbReference type="EMBL" id="CP025706">
    <property type="protein sequence ID" value="AXB05950.1"/>
    <property type="molecule type" value="Genomic_DNA"/>
</dbReference>
<evidence type="ECO:0000313" key="14">
    <source>
        <dbReference type="EMBL" id="WFF96928.1"/>
    </source>
</evidence>
<dbReference type="EMBL" id="JAYGOJ010000002">
    <property type="protein sequence ID" value="MEA9434378.1"/>
    <property type="molecule type" value="Genomic_DNA"/>
</dbReference>
<evidence type="ECO:0000313" key="17">
    <source>
        <dbReference type="Proteomes" id="UP000886934"/>
    </source>
</evidence>
<evidence type="ECO:0000313" key="9">
    <source>
        <dbReference type="EMBL" id="MDH1899089.1"/>
    </source>
</evidence>
<dbReference type="Proteomes" id="UP001277183">
    <property type="component" value="Unassembled WGS sequence"/>
</dbReference>
<dbReference type="Proteomes" id="UP001163285">
    <property type="component" value="Chromosome"/>
</dbReference>
<name>A0A081LI69_AERCA</name>
<protein>
    <submittedName>
        <fullName evidence="2">DUF3862 domain-containing protein</fullName>
    </submittedName>
</protein>
<evidence type="ECO:0000313" key="5">
    <source>
        <dbReference type="EMBL" id="GJA56059.1"/>
    </source>
</evidence>
<evidence type="ECO:0000313" key="6">
    <source>
        <dbReference type="EMBL" id="GJA62506.1"/>
    </source>
</evidence>
<reference evidence="8" key="5">
    <citation type="submission" date="2022-09" db="EMBL/GenBank/DDBJ databases">
        <title>Intensive care unit water sources are persistently colonized with multi-drug resistant bacteria and are the site of extensive horizontal gene transfer of antibiotic resistance genes.</title>
        <authorList>
            <person name="Diorio-Toth L."/>
        </authorList>
    </citation>
    <scope>NUCLEOTIDE SEQUENCE</scope>
    <source>
        <strain evidence="8">GD03710</strain>
        <strain evidence="9">GD03796</strain>
    </source>
</reference>
<evidence type="ECO:0000313" key="16">
    <source>
        <dbReference type="Proteomes" id="UP000737420"/>
    </source>
</evidence>
<evidence type="ECO:0000313" key="13">
    <source>
        <dbReference type="EMBL" id="UZC86776.1"/>
    </source>
</evidence>
<dbReference type="Proteomes" id="UP000886934">
    <property type="component" value="Unassembled WGS sequence"/>
</dbReference>
<dbReference type="EMBL" id="CP110176">
    <property type="protein sequence ID" value="UZC86776.1"/>
    <property type="molecule type" value="Genomic_DNA"/>
</dbReference>
<dbReference type="PROSITE" id="PS51257">
    <property type="entry name" value="PROKAR_LIPOPROTEIN"/>
    <property type="match status" value="1"/>
</dbReference>
<dbReference type="EMBL" id="CP120942">
    <property type="protein sequence ID" value="WFF96928.1"/>
    <property type="molecule type" value="Genomic_DNA"/>
</dbReference>
<reference evidence="13" key="7">
    <citation type="submission" date="2023-04" db="EMBL/GenBank/DDBJ databases">
        <title>Whole Genome Sequence of Multi-drug resistant Aeromonas caviae as a gut pathogen in newborn.</title>
        <authorList>
            <person name="Jadhav S.V."/>
            <person name="Saroj S.D."/>
            <person name="Saha U.B."/>
            <person name="Sen S."/>
            <person name="Kher A."/>
        </authorList>
    </citation>
    <scope>NUCLEOTIDE SEQUENCE</scope>
    <source>
        <strain evidence="13">SVJ23</strain>
    </source>
</reference>
<dbReference type="OrthoDB" id="5422169at2"/>
<dbReference type="Proteomes" id="UP000515756">
    <property type="component" value="Chromosome"/>
</dbReference>
<dbReference type="EMBL" id="BPOP01000002">
    <property type="protein sequence ID" value="GJB90299.1"/>
    <property type="molecule type" value="Genomic_DNA"/>
</dbReference>
<dbReference type="EMBL" id="BPNL01000050">
    <property type="protein sequence ID" value="GJA56059.1"/>
    <property type="molecule type" value="Genomic_DNA"/>
</dbReference>
<evidence type="ECO:0000313" key="7">
    <source>
        <dbReference type="EMBL" id="GJB90299.1"/>
    </source>
</evidence>
<dbReference type="InterPro" id="IPR037873">
    <property type="entry name" value="BamE-like"/>
</dbReference>
<reference evidence="14" key="6">
    <citation type="submission" date="2023-03" db="EMBL/GenBank/DDBJ databases">
        <title>Aeromonas caviae strain AC1520.</title>
        <authorList>
            <person name="Xie T."/>
            <person name="Zhang Q."/>
            <person name="Deng J."/>
            <person name="Li X."/>
        </authorList>
    </citation>
    <scope>NUCLEOTIDE SEQUENCE</scope>
    <source>
        <strain evidence="14">AC1520</strain>
    </source>
</reference>
<keyword evidence="1" id="KW-0732">Signal</keyword>
<reference evidence="12" key="3">
    <citation type="submission" date="2020-12" db="EMBL/GenBank/DDBJ databases">
        <title>GES Beta-lactamases isolated from hospital effluents in Brazil.</title>
        <authorList>
            <person name="Conte D."/>
            <person name="Mesa D."/>
            <person name="Palmeiro J.K."/>
            <person name="Dalla-Costa L.M."/>
        </authorList>
    </citation>
    <scope>NUCLEOTIDE SEQUENCE [LARGE SCALE GENOMIC DNA]</scope>
    <source>
        <strain evidence="12">Aero21</strain>
    </source>
</reference>
<dbReference type="Proteomes" id="UP000887009">
    <property type="component" value="Unassembled WGS sequence"/>
</dbReference>
<evidence type="ECO:0000256" key="1">
    <source>
        <dbReference type="ARBA" id="ARBA00022729"/>
    </source>
</evidence>
<evidence type="ECO:0000313" key="15">
    <source>
        <dbReference type="Proteomes" id="UP000515756"/>
    </source>
</evidence>
<dbReference type="Gene3D" id="3.30.1450.10">
    <property type="match status" value="1"/>
</dbReference>
<dbReference type="EMBL" id="BPNI01000011">
    <property type="protein sequence ID" value="GJA40173.1"/>
    <property type="molecule type" value="Genomic_DNA"/>
</dbReference>
<proteinExistence type="predicted"/>
<keyword evidence="18" id="KW-1185">Reference proteome</keyword>
<reference evidence="11 18" key="9">
    <citation type="submission" date="2023-12" db="EMBL/GenBank/DDBJ databases">
        <title>Characterization of antibiotic resistance in Aeromonas spp. in hospital effluent.</title>
        <authorList>
            <person name="Negoseki B.R.S."/>
            <person name="Krul D."/>
            <person name="Siqueira A.C."/>
            <person name="Almeida M."/>
            <person name="Mesa D."/>
            <person name="Conte D."/>
            <person name="Dalla-Costa L.M."/>
        </authorList>
    </citation>
    <scope>NUCLEOTIDE SEQUENCE [LARGE SCALE GENOMIC DNA]</scope>
    <source>
        <strain evidence="11 18">36v</strain>
    </source>
</reference>
<dbReference type="GeneID" id="48821510"/>
<reference evidence="6 16" key="4">
    <citation type="submission" date="2021-07" db="EMBL/GenBank/DDBJ databases">
        <title>Draft genome sequence of carbapenem-resistant Aeromonas spp. in Japan.</title>
        <authorList>
            <person name="Maehana S."/>
            <person name="Suzuki M."/>
            <person name="Kitasato H."/>
        </authorList>
    </citation>
    <scope>NUCLEOTIDE SEQUENCE</scope>
    <source>
        <strain evidence="4">KAM343</strain>
        <strain evidence="5">KAM348</strain>
        <strain evidence="6">KAM351</strain>
        <strain evidence="7 16">KAM382</strain>
    </source>
</reference>
<evidence type="ECO:0000313" key="10">
    <source>
        <dbReference type="EMBL" id="MDX7719492.1"/>
    </source>
</evidence>
<dbReference type="AlphaFoldDB" id="A0A081LI69"/>
<evidence type="ECO:0000313" key="12">
    <source>
        <dbReference type="EMBL" id="QQA61673.1"/>
    </source>
</evidence>
<dbReference type="KEGG" id="acav:VI35_15340"/>
<evidence type="ECO:0000313" key="8">
    <source>
        <dbReference type="EMBL" id="MDH1507196.1"/>
    </source>
</evidence>
<evidence type="ECO:0000313" key="4">
    <source>
        <dbReference type="EMBL" id="GJA40173.1"/>
    </source>
</evidence>
<sequence>MKQIVIGGLIALLLTGCGKLNRESYDKLKVGMSYAEASAILGKAERCDDALGTTSCVWGGEGKNIKVRFIADKATFFSSEGIN</sequence>
<dbReference type="Proteomes" id="UP000266778">
    <property type="component" value="Chromosome"/>
</dbReference>
<dbReference type="Proteomes" id="UP001160758">
    <property type="component" value="Unassembled WGS sequence"/>
</dbReference>
<dbReference type="EMBL" id="BPNN01000011">
    <property type="protein sequence ID" value="GJA62506.1"/>
    <property type="molecule type" value="Genomic_DNA"/>
</dbReference>
<dbReference type="Proteomes" id="UP000886939">
    <property type="component" value="Unassembled WGS sequence"/>
</dbReference>
<dbReference type="EMBL" id="JAOCFT010000001">
    <property type="protein sequence ID" value="MDH1899089.1"/>
    <property type="molecule type" value="Genomic_DNA"/>
</dbReference>
<dbReference type="Proteomes" id="UP000737420">
    <property type="component" value="Unassembled WGS sequence"/>
</dbReference>
<gene>
    <name evidence="2" type="ORF">C1C91_13905</name>
    <name evidence="12" type="ORF">JC965_03835</name>
    <name evidence="4" type="ORF">KAM343_09690</name>
    <name evidence="5" type="ORF">KAM348_34820</name>
    <name evidence="6" type="ORF">KAM351_11170</name>
    <name evidence="7" type="ORF">KAM382_03600</name>
    <name evidence="9" type="ORF">N5I07_16285</name>
    <name evidence="8" type="ORF">N5I20_19295</name>
    <name evidence="13" type="ORF">OJY61_02170</name>
    <name evidence="14" type="ORF">P5S46_14835</name>
    <name evidence="10" type="ORF">SJS77_03250</name>
    <name evidence="11" type="ORF">VCX44_00745</name>
    <name evidence="3" type="ORF">WP2W18E01_11620</name>
</gene>
<evidence type="ECO:0000313" key="11">
    <source>
        <dbReference type="EMBL" id="MEA9434378.1"/>
    </source>
</evidence>
<dbReference type="EMBL" id="AP021927">
    <property type="protein sequence ID" value="BBQ29580.1"/>
    <property type="molecule type" value="Genomic_DNA"/>
</dbReference>
<reference evidence="3 15" key="2">
    <citation type="submission" date="2019-12" db="EMBL/GenBank/DDBJ databases">
        <title>complete genome sequences of Aeromonas caviae str. WP2-W18-ESBL-01 isolated from wastewater treatment plant effluent.</title>
        <authorList>
            <person name="Sekizuka T."/>
            <person name="Itokawa K."/>
            <person name="Yatsu K."/>
            <person name="Inamine Y."/>
            <person name="Kuroda M."/>
        </authorList>
    </citation>
    <scope>NUCLEOTIDE SEQUENCE [LARGE SCALE GENOMIC DNA]</scope>
    <source>
        <strain evidence="3 15">WP2-W18-ESBL-01</strain>
    </source>
</reference>
<reference evidence="10" key="8">
    <citation type="submission" date="2023-11" db="EMBL/GenBank/DDBJ databases">
        <title>WGS of Aeromonas in Northern Israel.</title>
        <authorList>
            <person name="Hershko Y."/>
        </authorList>
    </citation>
    <scope>NUCLEOTIDE SEQUENCE</scope>
    <source>
        <strain evidence="10">77416</strain>
    </source>
</reference>